<dbReference type="EMBL" id="SRPE01000015">
    <property type="protein sequence ID" value="TGN22234.1"/>
    <property type="molecule type" value="Genomic_DNA"/>
</dbReference>
<dbReference type="Proteomes" id="UP000297998">
    <property type="component" value="Unassembled WGS sequence"/>
</dbReference>
<keyword evidence="3" id="KW-1185">Reference proteome</keyword>
<organism evidence="2 3">
    <name type="scientific">Empedobacter tilapiae</name>
    <dbReference type="NCBI Taxonomy" id="2491114"/>
    <lineage>
        <taxon>Bacteria</taxon>
        <taxon>Pseudomonadati</taxon>
        <taxon>Bacteroidota</taxon>
        <taxon>Flavobacteriia</taxon>
        <taxon>Flavobacteriales</taxon>
        <taxon>Weeksellaceae</taxon>
        <taxon>Empedobacter</taxon>
    </lineage>
</organism>
<keyword evidence="1" id="KW-0472">Membrane</keyword>
<dbReference type="RefSeq" id="WP_135836849.1">
    <property type="nucleotide sequence ID" value="NZ_SRPE01000015.1"/>
</dbReference>
<gene>
    <name evidence="2" type="ORF">E4J94_16305</name>
</gene>
<proteinExistence type="predicted"/>
<evidence type="ECO:0000313" key="2">
    <source>
        <dbReference type="EMBL" id="TGN22234.1"/>
    </source>
</evidence>
<evidence type="ECO:0000313" key="3">
    <source>
        <dbReference type="Proteomes" id="UP000297998"/>
    </source>
</evidence>
<evidence type="ECO:0000256" key="1">
    <source>
        <dbReference type="SAM" id="Phobius"/>
    </source>
</evidence>
<comment type="caution">
    <text evidence="2">The sequence shown here is derived from an EMBL/GenBank/DDBJ whole genome shotgun (WGS) entry which is preliminary data.</text>
</comment>
<protein>
    <submittedName>
        <fullName evidence="2">Uncharacterized protein</fullName>
    </submittedName>
</protein>
<dbReference type="AlphaFoldDB" id="A0A4Z1B3P0"/>
<feature type="transmembrane region" description="Helical" evidence="1">
    <location>
        <begin position="116"/>
        <end position="133"/>
    </location>
</feature>
<name>A0A4Z1B3P0_9FLAO</name>
<keyword evidence="1" id="KW-0812">Transmembrane</keyword>
<accession>A0A4Z1B3P0</accession>
<keyword evidence="1" id="KW-1133">Transmembrane helix</keyword>
<reference evidence="2 3" key="1">
    <citation type="submission" date="2019-03" db="EMBL/GenBank/DDBJ databases">
        <title>Empedobacter tilapiae sp. nov., isolated from an intestine of Nile tilapia Oreochromis niloticus.</title>
        <authorList>
            <person name="Kim Y.-O."/>
            <person name="Yoon J.-H."/>
        </authorList>
    </citation>
    <scope>NUCLEOTIDE SEQUENCE [LARGE SCALE GENOMIC DNA]</scope>
    <source>
        <strain evidence="2 3">MRS2</strain>
    </source>
</reference>
<sequence>MIGYNKKTNNEKELSNVQEVPIYVDDSILVDYYRKGKRQVKYYQFVNRNYIFYDDDLSFFGHNFMDSTHYLKDSVLVKLINIQNNDAKRIISMKMNNKQLIEENHIRGDLATSNNFLILLSIAVFAGGAIWCFRD</sequence>